<dbReference type="PANTHER" id="PTHR31240">
    <property type="entry name" value="MATERNAL EFFECT EMBRYO ARREST 18"/>
    <property type="match status" value="1"/>
</dbReference>
<evidence type="ECO:0000313" key="2">
    <source>
        <dbReference type="Proteomes" id="UP000503840"/>
    </source>
</evidence>
<dbReference type="Gene3D" id="3.40.50.10680">
    <property type="entry name" value="CofD-like domains"/>
    <property type="match status" value="1"/>
</dbReference>
<evidence type="ECO:0000313" key="1">
    <source>
        <dbReference type="EMBL" id="GFM32709.1"/>
    </source>
</evidence>
<keyword evidence="2" id="KW-1185">Reference proteome</keyword>
<gene>
    <name evidence="1" type="ORF">DSM101010T_10740</name>
</gene>
<dbReference type="InterPro" id="IPR038136">
    <property type="entry name" value="CofD-like_dom_sf"/>
</dbReference>
<organism evidence="1 2">
    <name type="scientific">Desulfovibrio subterraneus</name>
    <dbReference type="NCBI Taxonomy" id="2718620"/>
    <lineage>
        <taxon>Bacteria</taxon>
        <taxon>Pseudomonadati</taxon>
        <taxon>Thermodesulfobacteriota</taxon>
        <taxon>Desulfovibrionia</taxon>
        <taxon>Desulfovibrionales</taxon>
        <taxon>Desulfovibrionaceae</taxon>
        <taxon>Desulfovibrio</taxon>
    </lineage>
</organism>
<dbReference type="SUPFAM" id="SSF142338">
    <property type="entry name" value="CofD-like"/>
    <property type="match status" value="1"/>
</dbReference>
<comment type="caution">
    <text evidence="1">The sequence shown here is derived from an EMBL/GenBank/DDBJ whole genome shotgun (WGS) entry which is preliminary data.</text>
</comment>
<accession>A0A7J0BG76</accession>
<proteinExistence type="predicted"/>
<dbReference type="InterPro" id="IPR002882">
    <property type="entry name" value="CofD"/>
</dbReference>
<dbReference type="NCBIfam" id="TIGR04357">
    <property type="entry name" value="CofD_rel_GAK"/>
    <property type="match status" value="1"/>
</dbReference>
<dbReference type="InterPro" id="IPR027591">
    <property type="entry name" value="CofD-rel_GAK"/>
</dbReference>
<dbReference type="RefSeq" id="WP_174404394.1">
    <property type="nucleotide sequence ID" value="NZ_BLVO01000012.1"/>
</dbReference>
<dbReference type="Proteomes" id="UP000503840">
    <property type="component" value="Unassembled WGS sequence"/>
</dbReference>
<dbReference type="EMBL" id="BLVO01000012">
    <property type="protein sequence ID" value="GFM32709.1"/>
    <property type="molecule type" value="Genomic_DNA"/>
</dbReference>
<dbReference type="GO" id="GO:0043743">
    <property type="term" value="F:LPPG:FO 2-phospho-L-lactate transferase activity"/>
    <property type="evidence" value="ECO:0007669"/>
    <property type="project" value="InterPro"/>
</dbReference>
<sequence length="401" mass="43367">MQTRKQLITPAPATIPDQTKLARHTGAPEHGPGILFFSGGSALRDVARAITHYTHNTVHLITPFDSGGSSATIREAFNIPALGDIRSRLMALADQSVPDNQAIFDLFSHRLHAKASPELLSEELASLADGTHALFRPLPAARREAICRQLRQFAELMPSGFDLHGASVGNLVLAAAFLANRERFTPAIDFFSRLLNVLGTVLPVVDCNGHLAVRLADGKVLVGQHRFTGKEFPPIRSAIQDIWLTPSLQSASRITTPICDTSAAHIRRADLICYPMGSFYSSIIATLLPHGTGTAIAANPCPKVFVPNTGADPELFGHDLPAQVERLLRTLRSDSPETIADSDVLNIILLDKENGRYKGTLNRDALAARGISVLELPLVNDDSEPYMDGDRLSATLISLCD</sequence>
<dbReference type="Pfam" id="PF01933">
    <property type="entry name" value="CofD"/>
    <property type="match status" value="1"/>
</dbReference>
<protein>
    <recommendedName>
        <fullName evidence="3">GAK system CofD-like protein</fullName>
    </recommendedName>
</protein>
<evidence type="ECO:0008006" key="3">
    <source>
        <dbReference type="Google" id="ProtNLM"/>
    </source>
</evidence>
<dbReference type="AlphaFoldDB" id="A0A7J0BG76"/>
<reference evidence="1 2" key="1">
    <citation type="submission" date="2020-05" db="EMBL/GenBank/DDBJ databases">
        <title>Draft genome sequence of Desulfovibrio sp. strain HN2T.</title>
        <authorList>
            <person name="Ueno A."/>
            <person name="Tamazawa S."/>
            <person name="Tamamura S."/>
            <person name="Murakami T."/>
            <person name="Kiyama T."/>
            <person name="Inomata H."/>
            <person name="Amano Y."/>
            <person name="Miyakawa K."/>
            <person name="Tamaki H."/>
            <person name="Naganuma T."/>
            <person name="Kaneko K."/>
        </authorList>
    </citation>
    <scope>NUCLEOTIDE SEQUENCE [LARGE SCALE GENOMIC DNA]</scope>
    <source>
        <strain evidence="1 2">HN2</strain>
    </source>
</reference>
<dbReference type="PANTHER" id="PTHR31240:SF0">
    <property type="entry name" value="MATERNAL EFFECT EMBRYO ARREST 18"/>
    <property type="match status" value="1"/>
</dbReference>
<name>A0A7J0BG76_9BACT</name>
<dbReference type="CDD" id="cd07187">
    <property type="entry name" value="YvcK_like"/>
    <property type="match status" value="1"/>
</dbReference>